<dbReference type="InterPro" id="IPR007890">
    <property type="entry name" value="CHASE2"/>
</dbReference>
<evidence type="ECO:0000256" key="1">
    <source>
        <dbReference type="SAM" id="Phobius"/>
    </source>
</evidence>
<dbReference type="PROSITE" id="PS50883">
    <property type="entry name" value="EAL"/>
    <property type="match status" value="1"/>
</dbReference>
<dbReference type="CDD" id="cd01949">
    <property type="entry name" value="GGDEF"/>
    <property type="match status" value="1"/>
</dbReference>
<dbReference type="InterPro" id="IPR043128">
    <property type="entry name" value="Rev_trsase/Diguanyl_cyclase"/>
</dbReference>
<comment type="caution">
    <text evidence="4">The sequence shown here is derived from an EMBL/GenBank/DDBJ whole genome shotgun (WGS) entry which is preliminary data.</text>
</comment>
<dbReference type="InterPro" id="IPR029787">
    <property type="entry name" value="Nucleotide_cyclase"/>
</dbReference>
<dbReference type="SMART" id="SM01080">
    <property type="entry name" value="CHASE2"/>
    <property type="match status" value="1"/>
</dbReference>
<dbReference type="PANTHER" id="PTHR44757:SF2">
    <property type="entry name" value="BIOFILM ARCHITECTURE MAINTENANCE PROTEIN MBAA"/>
    <property type="match status" value="1"/>
</dbReference>
<evidence type="ECO:0000259" key="3">
    <source>
        <dbReference type="PROSITE" id="PS50887"/>
    </source>
</evidence>
<dbReference type="PROSITE" id="PS50887">
    <property type="entry name" value="GGDEF"/>
    <property type="match status" value="1"/>
</dbReference>
<feature type="transmembrane region" description="Helical" evidence="1">
    <location>
        <begin position="309"/>
        <end position="328"/>
    </location>
</feature>
<keyword evidence="5" id="KW-1185">Reference proteome</keyword>
<dbReference type="EMBL" id="JACHBI010000013">
    <property type="protein sequence ID" value="MBB5576589.1"/>
    <property type="molecule type" value="Genomic_DNA"/>
</dbReference>
<feature type="transmembrane region" description="Helical" evidence="1">
    <location>
        <begin position="262"/>
        <end position="280"/>
    </location>
</feature>
<dbReference type="InterPro" id="IPR001633">
    <property type="entry name" value="EAL_dom"/>
</dbReference>
<dbReference type="Gene3D" id="3.30.450.20">
    <property type="entry name" value="PAS domain"/>
    <property type="match status" value="1"/>
</dbReference>
<feature type="domain" description="GGDEF" evidence="3">
    <location>
        <begin position="500"/>
        <end position="627"/>
    </location>
</feature>
<keyword evidence="1" id="KW-1133">Transmembrane helix</keyword>
<dbReference type="InterPro" id="IPR052155">
    <property type="entry name" value="Biofilm_reg_signaling"/>
</dbReference>
<dbReference type="Pfam" id="PF00990">
    <property type="entry name" value="GGDEF"/>
    <property type="match status" value="1"/>
</dbReference>
<dbReference type="InterPro" id="IPR035919">
    <property type="entry name" value="EAL_sf"/>
</dbReference>
<dbReference type="CDD" id="cd01948">
    <property type="entry name" value="EAL"/>
    <property type="match status" value="1"/>
</dbReference>
<sequence length="890" mass="96393">MILAFPVIGPQLAPVIQLNDGLVATRFEWAPRNASGQIAFIAIDKHTLDEVGVWPWPRNIYGKVLDTLYGADVGDIFLDIDFSTPSGASEDALFASTLAKVGGGVLLPVFRQQKTASSSQTEISQPIPQLLANAWPVFANVATDADGLVRRFDFGNDFDGKPTPSAASALSGGARITGSQLIDFSIVPKSIPTYSLTDVIEGKVGAKQLAGRSIVVGASAVELKDTFSVPVYGALAGPLIHVLAAETQLQNRNLRQIDQTTLDLLFAAALIVGVFCFRSLGMGKTTLIAAALGCGCEVAAFFLQKDLAIVSGTIVPWALLAFAWVLALNERIDLGEMIAAIANVDARNSRRLMRSIIADSSDGIIAFDSDLRMSEISDSARSILEIRAGDSLLTIREGSVSQAVSEIVGQYDPQQIGIQSRTVEFLKPLNETLAAYEALITLSPLEAIGRHSIKVFGGCIIIRDITARKLYEDRLKRLSEQDELTGLLNRREFLARIEGRSGIIALLDIERFSSICTTLGREIGDALLKAVAFRLLSALPDALLARIDGDLFAVLSAEEEREPKDHAEALLHLFKEPVAYNGMSTAVGIRLGLARCGLVSAEDSLRAAESALDTAKRSSGQWKAYDPGVALQQTRIRRLEVEMRAALHDNQFFLVFQPQIDLTTRRFVGAEALLRWEHPELGLISPAEFVPIAESSGHICEIGRWVLMQSCAEAARWSHGVISVNVSAIQFERADLEADVLRALHHSGLPASRLCLELTESAFINDGKRSVAKMMGLRKAGVALALDDFGTGYSSMSYLADLPLDKLKIDQSFVRRMTDDPSVREIVRAIVSMGHGLGLEIVAEGIEGEAEMEALCRLRCETGQGYLFSKPQPAADIRQRYRLLTAAAIG</sequence>
<dbReference type="SMART" id="SM00052">
    <property type="entry name" value="EAL"/>
    <property type="match status" value="1"/>
</dbReference>
<proteinExistence type="predicted"/>
<gene>
    <name evidence="4" type="ORF">GGD50_005234</name>
</gene>
<dbReference type="SUPFAM" id="SSF55073">
    <property type="entry name" value="Nucleotide cyclase"/>
    <property type="match status" value="1"/>
</dbReference>
<accession>A0A7W9D3L1</accession>
<dbReference type="Proteomes" id="UP000549882">
    <property type="component" value="Unassembled WGS sequence"/>
</dbReference>
<dbReference type="Pfam" id="PF00563">
    <property type="entry name" value="EAL"/>
    <property type="match status" value="1"/>
</dbReference>
<organism evidence="4 5">
    <name type="scientific">Rhizobium paranaense</name>
    <dbReference type="NCBI Taxonomy" id="1650438"/>
    <lineage>
        <taxon>Bacteria</taxon>
        <taxon>Pseudomonadati</taxon>
        <taxon>Pseudomonadota</taxon>
        <taxon>Alphaproteobacteria</taxon>
        <taxon>Hyphomicrobiales</taxon>
        <taxon>Rhizobiaceae</taxon>
        <taxon>Rhizobium/Agrobacterium group</taxon>
        <taxon>Rhizobium</taxon>
    </lineage>
</organism>
<reference evidence="4 5" key="1">
    <citation type="submission" date="2020-08" db="EMBL/GenBank/DDBJ databases">
        <title>Genomic Encyclopedia of Type Strains, Phase IV (KMG-V): Genome sequencing to study the core and pangenomes of soil and plant-associated prokaryotes.</title>
        <authorList>
            <person name="Whitman W."/>
        </authorList>
    </citation>
    <scope>NUCLEOTIDE SEQUENCE [LARGE SCALE GENOMIC DNA]</scope>
    <source>
        <strain evidence="4 5">SEMIA 4064</strain>
    </source>
</reference>
<name>A0A7W9D3L1_9HYPH</name>
<feature type="domain" description="EAL" evidence="2">
    <location>
        <begin position="636"/>
        <end position="885"/>
    </location>
</feature>
<dbReference type="Gene3D" id="3.30.70.270">
    <property type="match status" value="1"/>
</dbReference>
<keyword evidence="1" id="KW-0472">Membrane</keyword>
<dbReference type="Gene3D" id="3.20.20.450">
    <property type="entry name" value="EAL domain"/>
    <property type="match status" value="1"/>
</dbReference>
<dbReference type="Pfam" id="PF05226">
    <property type="entry name" value="CHASE2"/>
    <property type="match status" value="1"/>
</dbReference>
<evidence type="ECO:0000313" key="5">
    <source>
        <dbReference type="Proteomes" id="UP000549882"/>
    </source>
</evidence>
<dbReference type="AlphaFoldDB" id="A0A7W9D3L1"/>
<keyword evidence="1" id="KW-0812">Transmembrane</keyword>
<evidence type="ECO:0000313" key="4">
    <source>
        <dbReference type="EMBL" id="MBB5576589.1"/>
    </source>
</evidence>
<dbReference type="SUPFAM" id="SSF141868">
    <property type="entry name" value="EAL domain-like"/>
    <property type="match status" value="1"/>
</dbReference>
<dbReference type="SMART" id="SM00267">
    <property type="entry name" value="GGDEF"/>
    <property type="match status" value="1"/>
</dbReference>
<dbReference type="InterPro" id="IPR000160">
    <property type="entry name" value="GGDEF_dom"/>
</dbReference>
<dbReference type="PANTHER" id="PTHR44757">
    <property type="entry name" value="DIGUANYLATE CYCLASE DGCP"/>
    <property type="match status" value="1"/>
</dbReference>
<evidence type="ECO:0000259" key="2">
    <source>
        <dbReference type="PROSITE" id="PS50883"/>
    </source>
</evidence>
<protein>
    <submittedName>
        <fullName evidence="4">Putative signal transduction protein with EAL and GGDEF domain</fullName>
    </submittedName>
</protein>